<protein>
    <submittedName>
        <fullName evidence="1">Hypp5096 protein</fullName>
    </submittedName>
</protein>
<evidence type="ECO:0000313" key="1">
    <source>
        <dbReference type="EMBL" id="CAH1273348.1"/>
    </source>
</evidence>
<keyword evidence="2" id="KW-1185">Reference proteome</keyword>
<dbReference type="Proteomes" id="UP000838412">
    <property type="component" value="Chromosome 9"/>
</dbReference>
<dbReference type="EMBL" id="OV696694">
    <property type="protein sequence ID" value="CAH1273348.1"/>
    <property type="molecule type" value="Genomic_DNA"/>
</dbReference>
<proteinExistence type="predicted"/>
<name>A0A8K0ACD1_BRALA</name>
<dbReference type="AlphaFoldDB" id="A0A8K0ACD1"/>
<sequence>METPDSEVFETVDSWQPTNTLEPNSQVMIKAGKMDGITPGSGAMRLIYTPPAYSCRAGTNHCSQRGDSSQLHDSCYWRYFTLWSMRSSFLLPPEETGLHTACVQPSQPHYLFRHSSRLHRCRTVPPVSLSSLTCLFRLTCGLLQILFQVNKLKRKA</sequence>
<accession>A0A8K0ACD1</accession>
<evidence type="ECO:0000313" key="2">
    <source>
        <dbReference type="Proteomes" id="UP000838412"/>
    </source>
</evidence>
<organism evidence="1 2">
    <name type="scientific">Branchiostoma lanceolatum</name>
    <name type="common">Common lancelet</name>
    <name type="synonym">Amphioxus lanceolatum</name>
    <dbReference type="NCBI Taxonomy" id="7740"/>
    <lineage>
        <taxon>Eukaryota</taxon>
        <taxon>Metazoa</taxon>
        <taxon>Chordata</taxon>
        <taxon>Cephalochordata</taxon>
        <taxon>Leptocardii</taxon>
        <taxon>Amphioxiformes</taxon>
        <taxon>Branchiostomatidae</taxon>
        <taxon>Branchiostoma</taxon>
    </lineage>
</organism>
<reference evidence="1" key="1">
    <citation type="submission" date="2022-01" db="EMBL/GenBank/DDBJ databases">
        <authorList>
            <person name="Braso-Vives M."/>
        </authorList>
    </citation>
    <scope>NUCLEOTIDE SEQUENCE</scope>
</reference>
<gene>
    <name evidence="1" type="primary">Hypp5096</name>
    <name evidence="1" type="ORF">BLAG_LOCUS24714</name>
</gene>